<organism evidence="1 2">
    <name type="scientific">Helicobacter anseris</name>
    <dbReference type="NCBI Taxonomy" id="375926"/>
    <lineage>
        <taxon>Bacteria</taxon>
        <taxon>Pseudomonadati</taxon>
        <taxon>Campylobacterota</taxon>
        <taxon>Epsilonproteobacteria</taxon>
        <taxon>Campylobacterales</taxon>
        <taxon>Helicobacteraceae</taxon>
        <taxon>Helicobacter</taxon>
    </lineage>
</organism>
<evidence type="ECO:0000313" key="1">
    <source>
        <dbReference type="EMBL" id="RDU73946.1"/>
    </source>
</evidence>
<dbReference type="Proteomes" id="UP000256695">
    <property type="component" value="Unassembled WGS sequence"/>
</dbReference>
<name>A0A3D8JA25_9HELI</name>
<comment type="caution">
    <text evidence="1">The sequence shown here is derived from an EMBL/GenBank/DDBJ whole genome shotgun (WGS) entry which is preliminary data.</text>
</comment>
<gene>
    <name evidence="1" type="ORF">CQA57_03815</name>
</gene>
<dbReference type="AlphaFoldDB" id="A0A3D8JA25"/>
<dbReference type="OrthoDB" id="5327099at2"/>
<reference evidence="1 2" key="1">
    <citation type="submission" date="2018-04" db="EMBL/GenBank/DDBJ databases">
        <title>Novel Campyloabacter and Helicobacter Species and Strains.</title>
        <authorList>
            <person name="Mannion A.J."/>
            <person name="Shen Z."/>
            <person name="Fox J.G."/>
        </authorList>
    </citation>
    <scope>NUCLEOTIDE SEQUENCE [LARGE SCALE GENOMIC DNA]</scope>
    <source>
        <strain evidence="1 2">MIT 04-9362</strain>
    </source>
</reference>
<evidence type="ECO:0000313" key="2">
    <source>
        <dbReference type="Proteomes" id="UP000256695"/>
    </source>
</evidence>
<dbReference type="RefSeq" id="WP_115578911.1">
    <property type="nucleotide sequence ID" value="NZ_NXLX01000007.1"/>
</dbReference>
<keyword evidence="2" id="KW-1185">Reference proteome</keyword>
<dbReference type="EMBL" id="NXLX01000007">
    <property type="protein sequence ID" value="RDU73946.1"/>
    <property type="molecule type" value="Genomic_DNA"/>
</dbReference>
<accession>A0A3D8JA25</accession>
<protein>
    <submittedName>
        <fullName evidence="1">Uncharacterized protein</fullName>
    </submittedName>
</protein>
<sequence length="371" mass="44294">MRNNFYLSNFCFAWLIFFSLVFSQEENTKISTPTPLKFIYDFDFNFLLDNTEESQNIWPTRTLFAASLFPEIGINFYNQNLKIGGYFINNMGESYPTKSALTLSYDFTHDNIKGYFGIFSKKYWIGEYSNLFFRKDFLFYNPLTNGIMFQYAPKTMDLQAEFIFDWYGGNIQKRIDEFLTQGYVNKNFLDKKLFVGGSFLLYHFKNDEFLNLDGNNFDTYLLDRFYYQIFIGTNLASLAPQFEKLQIKFSNLSSMERKRRLSSGLDPFSNQIGWQLDTQLQYKGFGIDNAIYFGDKQFKYFNQYGENFYAGIPFYQSNLYDRSEIYYEYKNKYLTSRFSFIFHFTKEGFYHQQMLTLNLDTHKLLNTLQVK</sequence>
<proteinExistence type="predicted"/>